<evidence type="ECO:0000313" key="2">
    <source>
        <dbReference type="EMBL" id="KIM35473.1"/>
    </source>
</evidence>
<keyword evidence="3" id="KW-1185">Reference proteome</keyword>
<feature type="compositionally biased region" description="Polar residues" evidence="1">
    <location>
        <begin position="271"/>
        <end position="280"/>
    </location>
</feature>
<feature type="region of interest" description="Disordered" evidence="1">
    <location>
        <begin position="264"/>
        <end position="286"/>
    </location>
</feature>
<gene>
    <name evidence="2" type="ORF">M413DRAFT_348834</name>
</gene>
<sequence>MVPPAHPSPSVVYSPPFMQGAEREDADDSLIPIHSEGSSLNASGLPHTEIDEDDTPNEQESAAPGSLMVPFARPHPPVAQSAAFLQVSGSEGGDDESSPGISSSPQPGPNFTISDDESAAWAHSPLNPIHSEGSFSNASAAGLAVAVDSTLSCADSLPGQYCADPQPTSTALVPVVHSVIIYNNSSASFSAQGFLDQVPCPFRLKVSLRNHPKPTILLRRLRLKVCSTNYPKRNRQPCLAPRFGSMVLYQACLFRTFPVISGKQNHPPGATTPTNMSTPLHSKILG</sequence>
<dbReference type="AlphaFoldDB" id="A0A0C2XC04"/>
<evidence type="ECO:0000313" key="3">
    <source>
        <dbReference type="Proteomes" id="UP000053424"/>
    </source>
</evidence>
<organism evidence="2 3">
    <name type="scientific">Hebeloma cylindrosporum</name>
    <dbReference type="NCBI Taxonomy" id="76867"/>
    <lineage>
        <taxon>Eukaryota</taxon>
        <taxon>Fungi</taxon>
        <taxon>Dikarya</taxon>
        <taxon>Basidiomycota</taxon>
        <taxon>Agaricomycotina</taxon>
        <taxon>Agaricomycetes</taxon>
        <taxon>Agaricomycetidae</taxon>
        <taxon>Agaricales</taxon>
        <taxon>Agaricineae</taxon>
        <taxon>Hymenogastraceae</taxon>
        <taxon>Hebeloma</taxon>
    </lineage>
</organism>
<dbReference type="Proteomes" id="UP000053424">
    <property type="component" value="Unassembled WGS sequence"/>
</dbReference>
<name>A0A0C2XC04_HEBCY</name>
<proteinExistence type="predicted"/>
<feature type="region of interest" description="Disordered" evidence="1">
    <location>
        <begin position="87"/>
        <end position="115"/>
    </location>
</feature>
<protein>
    <submittedName>
        <fullName evidence="2">Uncharacterized protein</fullName>
    </submittedName>
</protein>
<feature type="region of interest" description="Disordered" evidence="1">
    <location>
        <begin position="1"/>
        <end position="74"/>
    </location>
</feature>
<reference evidence="3" key="2">
    <citation type="submission" date="2015-01" db="EMBL/GenBank/DDBJ databases">
        <title>Evolutionary Origins and Diversification of the Mycorrhizal Mutualists.</title>
        <authorList>
            <consortium name="DOE Joint Genome Institute"/>
            <consortium name="Mycorrhizal Genomics Consortium"/>
            <person name="Kohler A."/>
            <person name="Kuo A."/>
            <person name="Nagy L.G."/>
            <person name="Floudas D."/>
            <person name="Copeland A."/>
            <person name="Barry K.W."/>
            <person name="Cichocki N."/>
            <person name="Veneault-Fourrey C."/>
            <person name="LaButti K."/>
            <person name="Lindquist E.A."/>
            <person name="Lipzen A."/>
            <person name="Lundell T."/>
            <person name="Morin E."/>
            <person name="Murat C."/>
            <person name="Riley R."/>
            <person name="Ohm R."/>
            <person name="Sun H."/>
            <person name="Tunlid A."/>
            <person name="Henrissat B."/>
            <person name="Grigoriev I.V."/>
            <person name="Hibbett D.S."/>
            <person name="Martin F."/>
        </authorList>
    </citation>
    <scope>NUCLEOTIDE SEQUENCE [LARGE SCALE GENOMIC DNA]</scope>
    <source>
        <strain evidence="3">h7</strain>
    </source>
</reference>
<accession>A0A0C2XC04</accession>
<reference evidence="2 3" key="1">
    <citation type="submission" date="2014-04" db="EMBL/GenBank/DDBJ databases">
        <authorList>
            <consortium name="DOE Joint Genome Institute"/>
            <person name="Kuo A."/>
            <person name="Gay G."/>
            <person name="Dore J."/>
            <person name="Kohler A."/>
            <person name="Nagy L.G."/>
            <person name="Floudas D."/>
            <person name="Copeland A."/>
            <person name="Barry K.W."/>
            <person name="Cichocki N."/>
            <person name="Veneault-Fourrey C."/>
            <person name="LaButti K."/>
            <person name="Lindquist E.A."/>
            <person name="Lipzen A."/>
            <person name="Lundell T."/>
            <person name="Morin E."/>
            <person name="Murat C."/>
            <person name="Sun H."/>
            <person name="Tunlid A."/>
            <person name="Henrissat B."/>
            <person name="Grigoriev I.V."/>
            <person name="Hibbett D.S."/>
            <person name="Martin F."/>
            <person name="Nordberg H.P."/>
            <person name="Cantor M.N."/>
            <person name="Hua S.X."/>
        </authorList>
    </citation>
    <scope>NUCLEOTIDE SEQUENCE [LARGE SCALE GENOMIC DNA]</scope>
    <source>
        <strain evidence="3">h7</strain>
    </source>
</reference>
<dbReference type="EMBL" id="KN831820">
    <property type="protein sequence ID" value="KIM35473.1"/>
    <property type="molecule type" value="Genomic_DNA"/>
</dbReference>
<evidence type="ECO:0000256" key="1">
    <source>
        <dbReference type="SAM" id="MobiDB-lite"/>
    </source>
</evidence>
<dbReference type="HOGENOM" id="CLU_973368_0_0_1"/>